<evidence type="ECO:0008006" key="4">
    <source>
        <dbReference type="Google" id="ProtNLM"/>
    </source>
</evidence>
<dbReference type="EMBL" id="JASJUS010000033">
    <property type="protein sequence ID" value="MDL2080425.1"/>
    <property type="molecule type" value="Genomic_DNA"/>
</dbReference>
<keyword evidence="1" id="KW-1133">Transmembrane helix</keyword>
<reference evidence="2 3" key="1">
    <citation type="submission" date="2023-05" db="EMBL/GenBank/DDBJ databases">
        <title>Streptomyces fuscus sp. nov., a brown-black pigment producing actinomyces isolated from dry sand of Sea duck farm.</title>
        <authorList>
            <person name="Xie J."/>
            <person name="Shen N."/>
        </authorList>
    </citation>
    <scope>NUCLEOTIDE SEQUENCE [LARGE SCALE GENOMIC DNA]</scope>
    <source>
        <strain evidence="2 3">GXMU-J15</strain>
    </source>
</reference>
<keyword evidence="3" id="KW-1185">Reference proteome</keyword>
<comment type="caution">
    <text evidence="2">The sequence shown here is derived from an EMBL/GenBank/DDBJ whole genome shotgun (WGS) entry which is preliminary data.</text>
</comment>
<feature type="transmembrane region" description="Helical" evidence="1">
    <location>
        <begin position="12"/>
        <end position="32"/>
    </location>
</feature>
<protein>
    <recommendedName>
        <fullName evidence="4">PH domain-containing protein</fullName>
    </recommendedName>
</protein>
<gene>
    <name evidence="2" type="ORF">QNN03_28665</name>
</gene>
<dbReference type="Proteomes" id="UP001241926">
    <property type="component" value="Unassembled WGS sequence"/>
</dbReference>
<feature type="transmembrane region" description="Helical" evidence="1">
    <location>
        <begin position="38"/>
        <end position="56"/>
    </location>
</feature>
<keyword evidence="1" id="KW-0472">Membrane</keyword>
<organism evidence="2 3">
    <name type="scientific">Streptomyces fuscus</name>
    <dbReference type="NCBI Taxonomy" id="3048495"/>
    <lineage>
        <taxon>Bacteria</taxon>
        <taxon>Bacillati</taxon>
        <taxon>Actinomycetota</taxon>
        <taxon>Actinomycetes</taxon>
        <taxon>Kitasatosporales</taxon>
        <taxon>Streptomycetaceae</taxon>
        <taxon>Streptomyces</taxon>
    </lineage>
</organism>
<dbReference type="RefSeq" id="WP_285436015.1">
    <property type="nucleotide sequence ID" value="NZ_JASJUS010000033.1"/>
</dbReference>
<keyword evidence="1" id="KW-0812">Transmembrane</keyword>
<evidence type="ECO:0000313" key="3">
    <source>
        <dbReference type="Proteomes" id="UP001241926"/>
    </source>
</evidence>
<evidence type="ECO:0000256" key="1">
    <source>
        <dbReference type="SAM" id="Phobius"/>
    </source>
</evidence>
<sequence>MAEQVAVLRRPAYVWLPLTGAIVAHAFAFVLMGPVDEPAGALMLGGLALFFWALGWDSAVRSTADRVSVTHFLVTSTVAWGDVLHVAANGCLHIALRDGRSLTSVGFGSSLVGTFTGYPTHRRAVQLLEETHRAAPETRQVRGPAQIDTRFEWRRLLGALATVYGPLLIVWALPL</sequence>
<accession>A0ABT7J6C0</accession>
<evidence type="ECO:0000313" key="2">
    <source>
        <dbReference type="EMBL" id="MDL2080425.1"/>
    </source>
</evidence>
<name>A0ABT7J6C0_9ACTN</name>
<proteinExistence type="predicted"/>
<feature type="transmembrane region" description="Helical" evidence="1">
    <location>
        <begin position="156"/>
        <end position="173"/>
    </location>
</feature>